<protein>
    <submittedName>
        <fullName evidence="2">RRM domain-containing protein</fullName>
    </submittedName>
</protein>
<proteinExistence type="predicted"/>
<dbReference type="Proteomes" id="UP001604336">
    <property type="component" value="Unassembled WGS sequence"/>
</dbReference>
<evidence type="ECO:0000256" key="1">
    <source>
        <dbReference type="SAM" id="MobiDB-lite"/>
    </source>
</evidence>
<comment type="caution">
    <text evidence="2">The sequence shown here is derived from an EMBL/GenBank/DDBJ whole genome shotgun (WGS) entry which is preliminary data.</text>
</comment>
<organism evidence="2 3">
    <name type="scientific">Abeliophyllum distichum</name>
    <dbReference type="NCBI Taxonomy" id="126358"/>
    <lineage>
        <taxon>Eukaryota</taxon>
        <taxon>Viridiplantae</taxon>
        <taxon>Streptophyta</taxon>
        <taxon>Embryophyta</taxon>
        <taxon>Tracheophyta</taxon>
        <taxon>Spermatophyta</taxon>
        <taxon>Magnoliopsida</taxon>
        <taxon>eudicotyledons</taxon>
        <taxon>Gunneridae</taxon>
        <taxon>Pentapetalae</taxon>
        <taxon>asterids</taxon>
        <taxon>lamiids</taxon>
        <taxon>Lamiales</taxon>
        <taxon>Oleaceae</taxon>
        <taxon>Forsythieae</taxon>
        <taxon>Abeliophyllum</taxon>
    </lineage>
</organism>
<reference evidence="3" key="1">
    <citation type="submission" date="2024-07" db="EMBL/GenBank/DDBJ databases">
        <title>Two chromosome-level genome assemblies of Korean endemic species Abeliophyllum distichum and Forsythia ovata (Oleaceae).</title>
        <authorList>
            <person name="Jang H."/>
        </authorList>
    </citation>
    <scope>NUCLEOTIDE SEQUENCE [LARGE SCALE GENOMIC DNA]</scope>
</reference>
<feature type="region of interest" description="Disordered" evidence="1">
    <location>
        <begin position="53"/>
        <end position="102"/>
    </location>
</feature>
<sequence length="102" mass="11577">MTPNVESPYGITRSSYGVEMMESAHEFCFLYFYRIVLEVGISYEFGRMLIRGSKDSSSMQEAGELHRKKMVEEREGEKEEDANAKDDPTAKAEAEVLKQNAA</sequence>
<gene>
    <name evidence="2" type="ORF">Adt_29479</name>
</gene>
<dbReference type="AlphaFoldDB" id="A0ABD1R8L6"/>
<feature type="compositionally biased region" description="Basic and acidic residues" evidence="1">
    <location>
        <begin position="70"/>
        <end position="96"/>
    </location>
</feature>
<accession>A0ABD1R8L6</accession>
<evidence type="ECO:0000313" key="3">
    <source>
        <dbReference type="Proteomes" id="UP001604336"/>
    </source>
</evidence>
<keyword evidence="3" id="KW-1185">Reference proteome</keyword>
<evidence type="ECO:0000313" key="2">
    <source>
        <dbReference type="EMBL" id="KAL2484723.1"/>
    </source>
</evidence>
<dbReference type="EMBL" id="JBFOLK010000009">
    <property type="protein sequence ID" value="KAL2484723.1"/>
    <property type="molecule type" value="Genomic_DNA"/>
</dbReference>
<name>A0ABD1R8L6_9LAMI</name>